<evidence type="ECO:0000256" key="1">
    <source>
        <dbReference type="ARBA" id="ARBA00004245"/>
    </source>
</evidence>
<keyword evidence="8" id="KW-1185">Reference proteome</keyword>
<dbReference type="Pfam" id="PF04045">
    <property type="entry name" value="P34-Arc"/>
    <property type="match status" value="1"/>
</dbReference>
<comment type="subcellular location">
    <subcellularLocation>
        <location evidence="1 6">Cytoplasm</location>
        <location evidence="1 6">Cytoskeleton</location>
    </subcellularLocation>
</comment>
<evidence type="ECO:0000256" key="3">
    <source>
        <dbReference type="ARBA" id="ARBA00022490"/>
    </source>
</evidence>
<evidence type="ECO:0000313" key="7">
    <source>
        <dbReference type="EMBL" id="ODQ77635.1"/>
    </source>
</evidence>
<evidence type="ECO:0000256" key="6">
    <source>
        <dbReference type="RuleBase" id="RU364015"/>
    </source>
</evidence>
<dbReference type="PANTHER" id="PTHR12058:SF0">
    <property type="entry name" value="ACTIN-RELATED PROTEIN 2_3 COMPLEX SUBUNIT 2"/>
    <property type="match status" value="1"/>
</dbReference>
<dbReference type="SUPFAM" id="SSF69645">
    <property type="entry name" value="Arp2/3 complex subunits"/>
    <property type="match status" value="2"/>
</dbReference>
<reference evidence="8" key="1">
    <citation type="submission" date="2016-05" db="EMBL/GenBank/DDBJ databases">
        <title>Comparative genomics of biotechnologically important yeasts.</title>
        <authorList>
            <consortium name="DOE Joint Genome Institute"/>
            <person name="Riley R."/>
            <person name="Haridas S."/>
            <person name="Wolfe K.H."/>
            <person name="Lopes M.R."/>
            <person name="Hittinger C.T."/>
            <person name="Goker M."/>
            <person name="Salamov A."/>
            <person name="Wisecaver J."/>
            <person name="Long T.M."/>
            <person name="Aerts A.L."/>
            <person name="Barry K."/>
            <person name="Choi C."/>
            <person name="Clum A."/>
            <person name="Coughlan A.Y."/>
            <person name="Deshpande S."/>
            <person name="Douglass A.P."/>
            <person name="Hanson S.J."/>
            <person name="Klenk H.-P."/>
            <person name="Labutti K."/>
            <person name="Lapidus A."/>
            <person name="Lindquist E."/>
            <person name="Lipzen A."/>
            <person name="Meier-Kolthoff J.P."/>
            <person name="Ohm R.A."/>
            <person name="Otillar R.P."/>
            <person name="Pangilinan J."/>
            <person name="Peng Y."/>
            <person name="Rokas A."/>
            <person name="Rosa C.A."/>
            <person name="Scheuner C."/>
            <person name="Sibirny A.A."/>
            <person name="Slot J.C."/>
            <person name="Stielow J.B."/>
            <person name="Sun H."/>
            <person name="Kurtzman C.P."/>
            <person name="Blackwell M."/>
            <person name="Grigoriev I.V."/>
            <person name="Jeffries T.W."/>
        </authorList>
    </citation>
    <scope>NUCLEOTIDE SEQUENCE [LARGE SCALE GENOMIC DNA]</scope>
    <source>
        <strain evidence="8">NRRL Y-12698</strain>
    </source>
</reference>
<dbReference type="Gene3D" id="3.30.1460.20">
    <property type="match status" value="2"/>
</dbReference>
<dbReference type="GO" id="GO:0005200">
    <property type="term" value="F:structural constituent of cytoskeleton"/>
    <property type="evidence" value="ECO:0007669"/>
    <property type="project" value="TreeGrafter"/>
</dbReference>
<organism evidence="7 8">
    <name type="scientific">Babjeviella inositovora NRRL Y-12698</name>
    <dbReference type="NCBI Taxonomy" id="984486"/>
    <lineage>
        <taxon>Eukaryota</taxon>
        <taxon>Fungi</taxon>
        <taxon>Dikarya</taxon>
        <taxon>Ascomycota</taxon>
        <taxon>Saccharomycotina</taxon>
        <taxon>Pichiomycetes</taxon>
        <taxon>Serinales incertae sedis</taxon>
        <taxon>Babjeviella</taxon>
    </lineage>
</organism>
<proteinExistence type="inferred from homology"/>
<sequence length="316" mass="36767">MLQLQPNNLLIHTTLTERLDPAAVPLAIDRIVTDYDFTTYHISNLENKSQILVSMSIKCFPDLRKYGVDGVMAREYGAYVTTPEAGYDVSLLLDLETTSALSDAVRAELVEKVSYFKRNAMAAAFERAFERFDVLSQESVAKQVDLYAPENTSDEEILVLNYRDDEQIFIRPSFDRVTVIFSTIFKDETDKIFGKVFLQEFVDARKRAVQNAPQVLYSHKEPPLELSRLGVKQEENKGFITFVLFPRHLAPTRRENCITHIQFFRNYFHYHIKCSKAYMHSRMRFRVSEFLKVLNRAKPENLEVERKTATGRRFEH</sequence>
<dbReference type="OrthoDB" id="148331at2759"/>
<dbReference type="RefSeq" id="XP_018982963.1">
    <property type="nucleotide sequence ID" value="XM_019129860.1"/>
</dbReference>
<dbReference type="FunFam" id="3.30.1460.20:FF:000005">
    <property type="entry name" value="Arp2/3 complex 34 kDa subunit"/>
    <property type="match status" value="1"/>
</dbReference>
<dbReference type="GeneID" id="30147713"/>
<dbReference type="STRING" id="984486.A0A1E3QIW4"/>
<comment type="subunit">
    <text evidence="6">Component of the Arp2/3 complex.</text>
</comment>
<keyword evidence="4 6" id="KW-0009">Actin-binding</keyword>
<dbReference type="EMBL" id="KV454439">
    <property type="protein sequence ID" value="ODQ77635.1"/>
    <property type="molecule type" value="Genomic_DNA"/>
</dbReference>
<gene>
    <name evidence="7" type="ORF">BABINDRAFT_163352</name>
</gene>
<comment type="function">
    <text evidence="6">Functions as actin-binding component of the Arp2/3 complex which is involved in regulation of actin polymerization and together with an activating nucleation-promoting factor (NPF) mediates the formation of branched actin networks.</text>
</comment>
<keyword evidence="3 6" id="KW-0963">Cytoplasm</keyword>
<dbReference type="GO" id="GO:0034314">
    <property type="term" value="P:Arp2/3 complex-mediated actin nucleation"/>
    <property type="evidence" value="ECO:0007669"/>
    <property type="project" value="EnsemblFungi"/>
</dbReference>
<dbReference type="AlphaFoldDB" id="A0A1E3QIW4"/>
<dbReference type="Proteomes" id="UP000094336">
    <property type="component" value="Unassembled WGS sequence"/>
</dbReference>
<dbReference type="InterPro" id="IPR007188">
    <property type="entry name" value="ARPC2"/>
</dbReference>
<protein>
    <recommendedName>
        <fullName evidence="6">Arp2/3 complex 34 kDa subunit</fullName>
    </recommendedName>
</protein>
<dbReference type="PANTHER" id="PTHR12058">
    <property type="entry name" value="ARP2/3 COMPLEX 34 KDA SUBUNIT"/>
    <property type="match status" value="1"/>
</dbReference>
<evidence type="ECO:0000256" key="4">
    <source>
        <dbReference type="ARBA" id="ARBA00023203"/>
    </source>
</evidence>
<dbReference type="FunFam" id="3.30.1460.20:FF:000003">
    <property type="entry name" value="Arp2/3 complex 34 kDa subunit"/>
    <property type="match status" value="1"/>
</dbReference>
<dbReference type="GO" id="GO:0005885">
    <property type="term" value="C:Arp2/3 protein complex"/>
    <property type="evidence" value="ECO:0007669"/>
    <property type="project" value="EnsemblFungi"/>
</dbReference>
<dbReference type="GO" id="GO:0030041">
    <property type="term" value="P:actin filament polymerization"/>
    <property type="evidence" value="ECO:0007669"/>
    <property type="project" value="InterPro"/>
</dbReference>
<evidence type="ECO:0000313" key="8">
    <source>
        <dbReference type="Proteomes" id="UP000094336"/>
    </source>
</evidence>
<evidence type="ECO:0000256" key="2">
    <source>
        <dbReference type="ARBA" id="ARBA00007192"/>
    </source>
</evidence>
<accession>A0A1E3QIW4</accession>
<dbReference type="GO" id="GO:0051015">
    <property type="term" value="F:actin filament binding"/>
    <property type="evidence" value="ECO:0007669"/>
    <property type="project" value="EnsemblFungi"/>
</dbReference>
<dbReference type="InterPro" id="IPR034666">
    <property type="entry name" value="ARPC2/4"/>
</dbReference>
<comment type="similarity">
    <text evidence="2 6">Belongs to the ARPC2 family.</text>
</comment>
<name>A0A1E3QIW4_9ASCO</name>
<evidence type="ECO:0000256" key="5">
    <source>
        <dbReference type="ARBA" id="ARBA00023212"/>
    </source>
</evidence>
<keyword evidence="5 6" id="KW-0206">Cytoskeleton</keyword>